<feature type="transmembrane region" description="Helical" evidence="1">
    <location>
        <begin position="662"/>
        <end position="686"/>
    </location>
</feature>
<keyword evidence="1" id="KW-1133">Transmembrane helix</keyword>
<reference evidence="2" key="2">
    <citation type="submission" date="2019-06" db="EMBL/GenBank/DDBJ databases">
        <title>Genomics analysis of Aphanomyces spp. identifies a new class of oomycete effector associated with host adaptation.</title>
        <authorList>
            <person name="Gaulin E."/>
        </authorList>
    </citation>
    <scope>NUCLEOTIDE SEQUENCE</scope>
    <source>
        <strain evidence="2">CBS 578.67</strain>
    </source>
</reference>
<keyword evidence="4" id="KW-1185">Reference proteome</keyword>
<keyword evidence="1" id="KW-0812">Transmembrane</keyword>
<organism evidence="3 4">
    <name type="scientific">Aphanomyces stellatus</name>
    <dbReference type="NCBI Taxonomy" id="120398"/>
    <lineage>
        <taxon>Eukaryota</taxon>
        <taxon>Sar</taxon>
        <taxon>Stramenopiles</taxon>
        <taxon>Oomycota</taxon>
        <taxon>Saprolegniomycetes</taxon>
        <taxon>Saprolegniales</taxon>
        <taxon>Verrucalvaceae</taxon>
        <taxon>Aphanomyces</taxon>
    </lineage>
</organism>
<dbReference type="OrthoDB" id="79231at2759"/>
<feature type="transmembrane region" description="Helical" evidence="1">
    <location>
        <begin position="1572"/>
        <end position="1593"/>
    </location>
</feature>
<proteinExistence type="predicted"/>
<feature type="transmembrane region" description="Helical" evidence="1">
    <location>
        <begin position="868"/>
        <end position="890"/>
    </location>
</feature>
<feature type="transmembrane region" description="Helical" evidence="1">
    <location>
        <begin position="1502"/>
        <end position="1522"/>
    </location>
</feature>
<sequence length="1738" mass="192761">MVTSTRRRIVALLGAGYLLFTLSCGVDYVTLLAPSLTNELYWPRFNISGFETFVIDAANLRLMDMSAQGNVDMLSSDVIMPKSYAKDDVQPQFAPTYSRQLLLTQLNTLPRAIRDLRNTTKSTVVYAHYCWVDFQRRWDIAHTAARSARCLQKYTANGANYLETLFRNTDWNAFSLQFQDSWPIAFGLALAATPEGAQWLAERPTSVMQLSVDDEVAYLHSLAITRYDLQWQNAYEANIIETLAVRNALGMSESVTLKALNAGNTPWTSVVLYWMFFNDLNFMQLLNMSLVRGAANFVESMGIDFALLYGFADGSGQYVQQSGVFSTQIGPFGSVDAIYVAVPPSFTTMYRSIERALYDYLWSSSTAFSSFASTAPLSLTPLPPNFALRGVTYFGGNLFCLNNAATSFPQSQFAYYDACTQSNEWTMAASNTALVLSSVATTLASTPTQICGYQTTSIQTCMPTLVQIHAIAHRLLTNDMAVQVKQATMDAPPAVFVQYAQNATQDWVLLQQPLLLENDSAWSFYGWLAFYEWTAGTREVVRVEGDADTITLISDASSMLVSLSSSANVGPSSDSRILYSFVVYMSVTLIGVGLGVCVLAARSMLVDGRNFFFFNRVAGSVWIGRPLLFVRGVTAIILLSSTQELLVDQCGYARLISTPRSLWANWIVAGESTWVAYVITDALILFMGPLSHYMTPLTSLIAWVATLALDSRAPVTLSVTIDRQCTVVNTDKLLQCQSGVLQAGASTRVAILLAIQIACGVLPVLIRTTRRGHVRLPSSLLFHGTSDVFLFHQAALAADEILDDAACVMAGLIPLSFKGVQYTFDIKLWIVVQTSSSHRVEPSTPRNQVVPFADVVETRPPNEMWMRLAALLGLAYVFMTGAGSVSYIAVSSVNLANDFYWATFNLTGHHVALSNWITEQMMLNRSVSNGRLDASQWSTMEYNYSNTQSTGKVAPFMAPRMQFENAHTIVAVIQGLRHTDACAIPWVFTQYCWLDFQHQWPTANSAKRQTRCQHEVANGAVYVEAVLRNVDWPMWRSCWGLGFDIAFGNTLSSSENGKLWLQALESPRLEVTAEVAYWHNVGIAEYTVQWQNYKTTGLVNTYAIENAFGIQYPMTLSRTKGEYSFATETSNKMYWGWARDLWTVTDNTTRLGGMSLIRGSSNYAFANTSMLDVLVENGTLSLPFCNAFQLVQTTIGPMGSIDMKNIPCPAPVYEFVASSLDMLRQVTFMNATAASVFNTIALPATNHFETIPTKWAERGLWFDAGGNILCPNFGVATLAAGLQAFTGRFVNCGQDFGAVLYSSSTVMVIAAAVSNVDSTTIPAICSHYSNPIACTESFLPQISAFLPFLNRDGRRHLASKASLAKSSILALTVSLMQYVQENRTTPLEMDTFAILDPSDPTFEFWSWLYVFSWVKGEREVVRFEGDAGAIHLLTEQVLSLPQDIQVHELPTTFAMYARAGVQYVTGLMLGVTILVLFYVVLSRGLVEGMNLFELNRVAGIVWVGRPLLLLRGVTALCLLSTATLELQLQHGVSYFNVPTLPWYKTCLGAGEAVWLVYILNDLLMVWTRQHTLYYASSSSTLVWVVAASLTLAYPVTHQATVQPQCAIDQMDFQLMCDSGLLVIGQVARLYWLLGVIGICNAIGLGAAWYFIQRLDQNYQHESLLLSAGAKYLFDSTHWVQDHTYYIDPASAVLNGLVSWRWGHLVYVLDIKLWRILKIMVGCDGKQYHHLARTVPLRN</sequence>
<protein>
    <submittedName>
        <fullName evidence="3">Aste57867_10843 protein</fullName>
    </submittedName>
</protein>
<feature type="transmembrane region" description="Helical" evidence="1">
    <location>
        <begin position="1460"/>
        <end position="1481"/>
    </location>
</feature>
<feature type="transmembrane region" description="Helical" evidence="1">
    <location>
        <begin position="1629"/>
        <end position="1651"/>
    </location>
</feature>
<feature type="transmembrane region" description="Helical" evidence="1">
    <location>
        <begin position="577"/>
        <end position="601"/>
    </location>
</feature>
<dbReference type="EMBL" id="VJMH01005233">
    <property type="protein sequence ID" value="KAF0698544.1"/>
    <property type="molecule type" value="Genomic_DNA"/>
</dbReference>
<evidence type="ECO:0000313" key="2">
    <source>
        <dbReference type="EMBL" id="KAF0698544.1"/>
    </source>
</evidence>
<reference evidence="3 4" key="1">
    <citation type="submission" date="2019-03" db="EMBL/GenBank/DDBJ databases">
        <authorList>
            <person name="Gaulin E."/>
            <person name="Dumas B."/>
        </authorList>
    </citation>
    <scope>NUCLEOTIDE SEQUENCE [LARGE SCALE GENOMIC DNA]</scope>
    <source>
        <strain evidence="3">CBS 568.67</strain>
    </source>
</reference>
<dbReference type="PROSITE" id="PS51257">
    <property type="entry name" value="PROKAR_LIPOPROTEIN"/>
    <property type="match status" value="1"/>
</dbReference>
<keyword evidence="1" id="KW-0472">Membrane</keyword>
<feature type="transmembrane region" description="Helical" evidence="1">
    <location>
        <begin position="749"/>
        <end position="766"/>
    </location>
</feature>
<gene>
    <name evidence="3" type="primary">Aste57867_10843</name>
    <name evidence="2" type="ORF">As57867_010803</name>
    <name evidence="3" type="ORF">ASTE57867_10843</name>
</gene>
<evidence type="ECO:0000256" key="1">
    <source>
        <dbReference type="SAM" id="Phobius"/>
    </source>
</evidence>
<evidence type="ECO:0000313" key="4">
    <source>
        <dbReference type="Proteomes" id="UP000332933"/>
    </source>
</evidence>
<dbReference type="EMBL" id="CAADRA010005254">
    <property type="protein sequence ID" value="VFT87711.1"/>
    <property type="molecule type" value="Genomic_DNA"/>
</dbReference>
<accession>A0A485KRG0</accession>
<dbReference type="Proteomes" id="UP000332933">
    <property type="component" value="Unassembled WGS sequence"/>
</dbReference>
<evidence type="ECO:0000313" key="3">
    <source>
        <dbReference type="EMBL" id="VFT87711.1"/>
    </source>
</evidence>
<feature type="transmembrane region" description="Helical" evidence="1">
    <location>
        <begin position="1542"/>
        <end position="1560"/>
    </location>
</feature>
<name>A0A485KRG0_9STRA</name>